<feature type="region of interest" description="Disordered" evidence="1">
    <location>
        <begin position="76"/>
        <end position="95"/>
    </location>
</feature>
<reference evidence="2 3" key="1">
    <citation type="journal article" date="2008" name="Nature">
        <title>The genome of the model beetle and pest Tribolium castaneum.</title>
        <authorList>
            <consortium name="Tribolium Genome Sequencing Consortium"/>
            <person name="Richards S."/>
            <person name="Gibbs R.A."/>
            <person name="Weinstock G.M."/>
            <person name="Brown S.J."/>
            <person name="Denell R."/>
            <person name="Beeman R.W."/>
            <person name="Gibbs R."/>
            <person name="Beeman R.W."/>
            <person name="Brown S.J."/>
            <person name="Bucher G."/>
            <person name="Friedrich M."/>
            <person name="Grimmelikhuijzen C.J."/>
            <person name="Klingler M."/>
            <person name="Lorenzen M."/>
            <person name="Richards S."/>
            <person name="Roth S."/>
            <person name="Schroder R."/>
            <person name="Tautz D."/>
            <person name="Zdobnov E.M."/>
            <person name="Muzny D."/>
            <person name="Gibbs R.A."/>
            <person name="Weinstock G.M."/>
            <person name="Attaway T."/>
            <person name="Bell S."/>
            <person name="Buhay C.J."/>
            <person name="Chandrabose M.N."/>
            <person name="Chavez D."/>
            <person name="Clerk-Blankenburg K.P."/>
            <person name="Cree A."/>
            <person name="Dao M."/>
            <person name="Davis C."/>
            <person name="Chacko J."/>
            <person name="Dinh H."/>
            <person name="Dugan-Rocha S."/>
            <person name="Fowler G."/>
            <person name="Garner T.T."/>
            <person name="Garnes J."/>
            <person name="Gnirke A."/>
            <person name="Hawes A."/>
            <person name="Hernandez J."/>
            <person name="Hines S."/>
            <person name="Holder M."/>
            <person name="Hume J."/>
            <person name="Jhangiani S.N."/>
            <person name="Joshi V."/>
            <person name="Khan Z.M."/>
            <person name="Jackson L."/>
            <person name="Kovar C."/>
            <person name="Kowis A."/>
            <person name="Lee S."/>
            <person name="Lewis L.R."/>
            <person name="Margolis J."/>
            <person name="Morgan M."/>
            <person name="Nazareth L.V."/>
            <person name="Nguyen N."/>
            <person name="Okwuonu G."/>
            <person name="Parker D."/>
            <person name="Richards S."/>
            <person name="Ruiz S.J."/>
            <person name="Santibanez J."/>
            <person name="Savard J."/>
            <person name="Scherer S.E."/>
            <person name="Schneider B."/>
            <person name="Sodergren E."/>
            <person name="Tautz D."/>
            <person name="Vattahil S."/>
            <person name="Villasana D."/>
            <person name="White C.S."/>
            <person name="Wright R."/>
            <person name="Park Y."/>
            <person name="Beeman R.W."/>
            <person name="Lord J."/>
            <person name="Oppert B."/>
            <person name="Lorenzen M."/>
            <person name="Brown S."/>
            <person name="Wang L."/>
            <person name="Savard J."/>
            <person name="Tautz D."/>
            <person name="Richards S."/>
            <person name="Weinstock G."/>
            <person name="Gibbs R.A."/>
            <person name="Liu Y."/>
            <person name="Worley K."/>
            <person name="Weinstock G."/>
            <person name="Elsik C.G."/>
            <person name="Reese J.T."/>
            <person name="Elhaik E."/>
            <person name="Landan G."/>
            <person name="Graur D."/>
            <person name="Arensburger P."/>
            <person name="Atkinson P."/>
            <person name="Beeman R.W."/>
            <person name="Beidler J."/>
            <person name="Brown S.J."/>
            <person name="Demuth J.P."/>
            <person name="Drury D.W."/>
            <person name="Du Y.Z."/>
            <person name="Fujiwara H."/>
            <person name="Lorenzen M."/>
            <person name="Maselli V."/>
            <person name="Osanai M."/>
            <person name="Park Y."/>
            <person name="Robertson H.M."/>
            <person name="Tu Z."/>
            <person name="Wang J.J."/>
            <person name="Wang S."/>
            <person name="Richards S."/>
            <person name="Song H."/>
            <person name="Zhang L."/>
            <person name="Sodergren E."/>
            <person name="Werner D."/>
            <person name="Stanke M."/>
            <person name="Morgenstern B."/>
            <person name="Solovyev V."/>
            <person name="Kosarev P."/>
            <person name="Brown G."/>
            <person name="Chen H.C."/>
            <person name="Ermolaeva O."/>
            <person name="Hlavina W."/>
            <person name="Kapustin Y."/>
            <person name="Kiryutin B."/>
            <person name="Kitts P."/>
            <person name="Maglott D."/>
            <person name="Pruitt K."/>
            <person name="Sapojnikov V."/>
            <person name="Souvorov A."/>
            <person name="Mackey A.J."/>
            <person name="Waterhouse R.M."/>
            <person name="Wyder S."/>
            <person name="Zdobnov E.M."/>
            <person name="Zdobnov E.M."/>
            <person name="Wyder S."/>
            <person name="Kriventseva E.V."/>
            <person name="Kadowaki T."/>
            <person name="Bork P."/>
            <person name="Aranda M."/>
            <person name="Bao R."/>
            <person name="Beermann A."/>
            <person name="Berns N."/>
            <person name="Bolognesi R."/>
            <person name="Bonneton F."/>
            <person name="Bopp D."/>
            <person name="Brown S.J."/>
            <person name="Bucher G."/>
            <person name="Butts T."/>
            <person name="Chaumot A."/>
            <person name="Denell R.E."/>
            <person name="Ferrier D.E."/>
            <person name="Friedrich M."/>
            <person name="Gordon C.M."/>
            <person name="Jindra M."/>
            <person name="Klingler M."/>
            <person name="Lan Q."/>
            <person name="Lattorff H.M."/>
            <person name="Laudet V."/>
            <person name="von Levetsow C."/>
            <person name="Liu Z."/>
            <person name="Lutz R."/>
            <person name="Lynch J.A."/>
            <person name="da Fonseca R.N."/>
            <person name="Posnien N."/>
            <person name="Reuter R."/>
            <person name="Roth S."/>
            <person name="Savard J."/>
            <person name="Schinko J.B."/>
            <person name="Schmitt C."/>
            <person name="Schoppmeier M."/>
            <person name="Schroder R."/>
            <person name="Shippy T.D."/>
            <person name="Simonnet F."/>
            <person name="Marques-Souza H."/>
            <person name="Tautz D."/>
            <person name="Tomoyasu Y."/>
            <person name="Trauner J."/>
            <person name="Van der Zee M."/>
            <person name="Vervoort M."/>
            <person name="Wittkopp N."/>
            <person name="Wimmer E.A."/>
            <person name="Yang X."/>
            <person name="Jones A.K."/>
            <person name="Sattelle D.B."/>
            <person name="Ebert P.R."/>
            <person name="Nelson D."/>
            <person name="Scott J.G."/>
            <person name="Beeman R.W."/>
            <person name="Muthukrishnan S."/>
            <person name="Kramer K.J."/>
            <person name="Arakane Y."/>
            <person name="Beeman R.W."/>
            <person name="Zhu Q."/>
            <person name="Hogenkamp D."/>
            <person name="Dixit R."/>
            <person name="Oppert B."/>
            <person name="Jiang H."/>
            <person name="Zou Z."/>
            <person name="Marshall J."/>
            <person name="Elpidina E."/>
            <person name="Vinokurov K."/>
            <person name="Oppert C."/>
            <person name="Zou Z."/>
            <person name="Evans J."/>
            <person name="Lu Z."/>
            <person name="Zhao P."/>
            <person name="Sumathipala N."/>
            <person name="Altincicek B."/>
            <person name="Vilcinskas A."/>
            <person name="Williams M."/>
            <person name="Hultmark D."/>
            <person name="Hetru C."/>
            <person name="Jiang H."/>
            <person name="Grimmelikhuijzen C.J."/>
            <person name="Hauser F."/>
            <person name="Cazzamali G."/>
            <person name="Williamson M."/>
            <person name="Park Y."/>
            <person name="Li B."/>
            <person name="Tanaka Y."/>
            <person name="Predel R."/>
            <person name="Neupert S."/>
            <person name="Schachtner J."/>
            <person name="Verleyen P."/>
            <person name="Raible F."/>
            <person name="Bork P."/>
            <person name="Friedrich M."/>
            <person name="Walden K.K."/>
            <person name="Robertson H.M."/>
            <person name="Angeli S."/>
            <person name="Foret S."/>
            <person name="Bucher G."/>
            <person name="Schuetz S."/>
            <person name="Maleszka R."/>
            <person name="Wimmer E.A."/>
            <person name="Beeman R.W."/>
            <person name="Lorenzen M."/>
            <person name="Tomoyasu Y."/>
            <person name="Miller S.C."/>
            <person name="Grossmann D."/>
            <person name="Bucher G."/>
        </authorList>
    </citation>
    <scope>NUCLEOTIDE SEQUENCE [LARGE SCALE GENOMIC DNA]</scope>
    <source>
        <strain evidence="2 3">Georgia GA2</strain>
    </source>
</reference>
<name>D6X4K7_TRICA</name>
<gene>
    <name evidence="2" type="primary">GLEAN_11426</name>
    <name evidence="2" type="ORF">TcasGA2_TC011426</name>
</gene>
<dbReference type="Proteomes" id="UP000007266">
    <property type="component" value="Linkage group 10"/>
</dbReference>
<keyword evidence="3" id="KW-1185">Reference proteome</keyword>
<evidence type="ECO:0000313" key="3">
    <source>
        <dbReference type="Proteomes" id="UP000007266"/>
    </source>
</evidence>
<feature type="compositionally biased region" description="Basic and acidic residues" evidence="1">
    <location>
        <begin position="84"/>
        <end position="93"/>
    </location>
</feature>
<sequence length="182" mass="19819">MTGPTFGEGVHGVGGQPATPHPAQLLLGHGVVVPEGGEHELGAEGLPQQVGEVLEELQLDVFVQLSGVVRESVPGKNPLFTSHLEQKQSRDDPPESIILTPSSDVSQIEYLLGLNPRDATVHFLALLDLITDSPLAMPRRERNNGWTIIKSMLTFGMIHKSRKAACECGVTRHVVQAIYYNW</sequence>
<dbReference type="EMBL" id="KQ971380">
    <property type="protein sequence ID" value="EEZ97567.1"/>
    <property type="molecule type" value="Genomic_DNA"/>
</dbReference>
<protein>
    <submittedName>
        <fullName evidence="2">Uncharacterized protein</fullName>
    </submittedName>
</protein>
<accession>D6X4K7</accession>
<evidence type="ECO:0000256" key="1">
    <source>
        <dbReference type="SAM" id="MobiDB-lite"/>
    </source>
</evidence>
<feature type="region of interest" description="Disordered" evidence="1">
    <location>
        <begin position="1"/>
        <end position="21"/>
    </location>
</feature>
<dbReference type="HOGENOM" id="CLU_1483873_0_0_1"/>
<proteinExistence type="predicted"/>
<reference evidence="2 3" key="2">
    <citation type="journal article" date="2010" name="Nucleic Acids Res.">
        <title>BeetleBase in 2010: revisions to provide comprehensive genomic information for Tribolium castaneum.</title>
        <authorList>
            <person name="Kim H.S."/>
            <person name="Murphy T."/>
            <person name="Xia J."/>
            <person name="Caragea D."/>
            <person name="Park Y."/>
            <person name="Beeman R.W."/>
            <person name="Lorenzen M.D."/>
            <person name="Butcher S."/>
            <person name="Manak J.R."/>
            <person name="Brown S.J."/>
        </authorList>
    </citation>
    <scope>GENOME REANNOTATION</scope>
    <source>
        <strain evidence="2 3">Georgia GA2</strain>
    </source>
</reference>
<organism evidence="2 3">
    <name type="scientific">Tribolium castaneum</name>
    <name type="common">Red flour beetle</name>
    <dbReference type="NCBI Taxonomy" id="7070"/>
    <lineage>
        <taxon>Eukaryota</taxon>
        <taxon>Metazoa</taxon>
        <taxon>Ecdysozoa</taxon>
        <taxon>Arthropoda</taxon>
        <taxon>Hexapoda</taxon>
        <taxon>Insecta</taxon>
        <taxon>Pterygota</taxon>
        <taxon>Neoptera</taxon>
        <taxon>Endopterygota</taxon>
        <taxon>Coleoptera</taxon>
        <taxon>Polyphaga</taxon>
        <taxon>Cucujiformia</taxon>
        <taxon>Tenebrionidae</taxon>
        <taxon>Tenebrionidae incertae sedis</taxon>
        <taxon>Tribolium</taxon>
    </lineage>
</organism>
<dbReference type="AlphaFoldDB" id="D6X4K7"/>
<evidence type="ECO:0000313" key="2">
    <source>
        <dbReference type="EMBL" id="EEZ97567.1"/>
    </source>
</evidence>